<feature type="region of interest" description="Disordered" evidence="1">
    <location>
        <begin position="163"/>
        <end position="185"/>
    </location>
</feature>
<sequence>MTTPSVPSSPGSAVKALRPLFAWALLGYVALQLFFTFFGWLLPSRDTTFSSRSASAGFVTLYTIVLPLLALLIATQITPVLAVSKLMAAIALVEYLVVLFFGLISFLLGLGRTFDYVNSARSAFGALEHFVMGLAELGVAALVAYAVLRIFLSLGGTLPDFSARHTPPAQHTPPTQSSEQPTQIL</sequence>
<keyword evidence="2" id="KW-1133">Transmembrane helix</keyword>
<evidence type="ECO:0000256" key="1">
    <source>
        <dbReference type="SAM" id="MobiDB-lite"/>
    </source>
</evidence>
<proteinExistence type="predicted"/>
<evidence type="ECO:0000256" key="2">
    <source>
        <dbReference type="SAM" id="Phobius"/>
    </source>
</evidence>
<feature type="transmembrane region" description="Helical" evidence="2">
    <location>
        <begin position="54"/>
        <end position="74"/>
    </location>
</feature>
<dbReference type="EMBL" id="JBHSAY010000035">
    <property type="protein sequence ID" value="MFC4136975.1"/>
    <property type="molecule type" value="Genomic_DNA"/>
</dbReference>
<organism evidence="3 4">
    <name type="scientific">Hamadaea flava</name>
    <dbReference type="NCBI Taxonomy" id="1742688"/>
    <lineage>
        <taxon>Bacteria</taxon>
        <taxon>Bacillati</taxon>
        <taxon>Actinomycetota</taxon>
        <taxon>Actinomycetes</taxon>
        <taxon>Micromonosporales</taxon>
        <taxon>Micromonosporaceae</taxon>
        <taxon>Hamadaea</taxon>
    </lineage>
</organism>
<feature type="transmembrane region" description="Helical" evidence="2">
    <location>
        <begin position="130"/>
        <end position="152"/>
    </location>
</feature>
<keyword evidence="2" id="KW-0472">Membrane</keyword>
<reference evidence="4" key="1">
    <citation type="journal article" date="2019" name="Int. J. Syst. Evol. Microbiol.">
        <title>The Global Catalogue of Microorganisms (GCM) 10K type strain sequencing project: providing services to taxonomists for standard genome sequencing and annotation.</title>
        <authorList>
            <consortium name="The Broad Institute Genomics Platform"/>
            <consortium name="The Broad Institute Genome Sequencing Center for Infectious Disease"/>
            <person name="Wu L."/>
            <person name="Ma J."/>
        </authorList>
    </citation>
    <scope>NUCLEOTIDE SEQUENCE [LARGE SCALE GENOMIC DNA]</scope>
    <source>
        <strain evidence="4">CGMCC 4.7289</strain>
    </source>
</reference>
<keyword evidence="4" id="KW-1185">Reference proteome</keyword>
<feature type="transmembrane region" description="Helical" evidence="2">
    <location>
        <begin position="86"/>
        <end position="110"/>
    </location>
</feature>
<accession>A0ABV8M1P7</accession>
<evidence type="ECO:0000313" key="3">
    <source>
        <dbReference type="EMBL" id="MFC4136975.1"/>
    </source>
</evidence>
<name>A0ABV8M1P7_9ACTN</name>
<dbReference type="RefSeq" id="WP_253762157.1">
    <property type="nucleotide sequence ID" value="NZ_JAMZDZ010000001.1"/>
</dbReference>
<protein>
    <recommendedName>
        <fullName evidence="5">MARVEL domain-containing protein</fullName>
    </recommendedName>
</protein>
<keyword evidence="2" id="KW-0812">Transmembrane</keyword>
<evidence type="ECO:0000313" key="4">
    <source>
        <dbReference type="Proteomes" id="UP001595816"/>
    </source>
</evidence>
<evidence type="ECO:0008006" key="5">
    <source>
        <dbReference type="Google" id="ProtNLM"/>
    </source>
</evidence>
<dbReference type="Proteomes" id="UP001595816">
    <property type="component" value="Unassembled WGS sequence"/>
</dbReference>
<gene>
    <name evidence="3" type="ORF">ACFOZ4_40755</name>
</gene>
<comment type="caution">
    <text evidence="3">The sequence shown here is derived from an EMBL/GenBank/DDBJ whole genome shotgun (WGS) entry which is preliminary data.</text>
</comment>
<feature type="compositionally biased region" description="Low complexity" evidence="1">
    <location>
        <begin position="165"/>
        <end position="176"/>
    </location>
</feature>
<feature type="transmembrane region" description="Helical" evidence="2">
    <location>
        <begin position="20"/>
        <end position="42"/>
    </location>
</feature>